<gene>
    <name evidence="8" type="ORF">VFPPC_12385</name>
</gene>
<keyword evidence="6" id="KW-0408">Iron</keyword>
<name>A0A179EXW8_METCM</name>
<dbReference type="GO" id="GO:0020037">
    <property type="term" value="F:heme binding"/>
    <property type="evidence" value="ECO:0007669"/>
    <property type="project" value="InterPro"/>
</dbReference>
<keyword evidence="5" id="KW-0560">Oxidoreductase</keyword>
<dbReference type="GO" id="GO:0005506">
    <property type="term" value="F:iron ion binding"/>
    <property type="evidence" value="ECO:0007669"/>
    <property type="project" value="InterPro"/>
</dbReference>
<evidence type="ECO:0000256" key="6">
    <source>
        <dbReference type="ARBA" id="ARBA00023004"/>
    </source>
</evidence>
<dbReference type="PANTHER" id="PTHR24305">
    <property type="entry name" value="CYTOCHROME P450"/>
    <property type="match status" value="1"/>
</dbReference>
<dbReference type="OrthoDB" id="3945418at2759"/>
<dbReference type="KEGG" id="pchm:VFPPC_12385"/>
<dbReference type="AlphaFoldDB" id="A0A179EXW8"/>
<comment type="similarity">
    <text evidence="2">Belongs to the cytochrome P450 family.</text>
</comment>
<keyword evidence="7" id="KW-0503">Monooxygenase</keyword>
<protein>
    <submittedName>
        <fullName evidence="8">Cytochrome p450 domain-containing protein</fullName>
    </submittedName>
</protein>
<comment type="cofactor">
    <cofactor evidence="1">
        <name>heme</name>
        <dbReference type="ChEBI" id="CHEBI:30413"/>
    </cofactor>
</comment>
<dbReference type="InterPro" id="IPR050121">
    <property type="entry name" value="Cytochrome_P450_monoxygenase"/>
</dbReference>
<dbReference type="PANTHER" id="PTHR24305:SF157">
    <property type="entry name" value="N-ACETYLTRYPTOPHAN 6-HYDROXYLASE IVOC-RELATED"/>
    <property type="match status" value="1"/>
</dbReference>
<dbReference type="GO" id="GO:0016705">
    <property type="term" value="F:oxidoreductase activity, acting on paired donors, with incorporation or reduction of molecular oxygen"/>
    <property type="evidence" value="ECO:0007669"/>
    <property type="project" value="InterPro"/>
</dbReference>
<dbReference type="Gene3D" id="1.10.630.10">
    <property type="entry name" value="Cytochrome P450"/>
    <property type="match status" value="1"/>
</dbReference>
<evidence type="ECO:0000256" key="4">
    <source>
        <dbReference type="ARBA" id="ARBA00022723"/>
    </source>
</evidence>
<keyword evidence="3" id="KW-0349">Heme</keyword>
<dbReference type="GO" id="GO:0004497">
    <property type="term" value="F:monooxygenase activity"/>
    <property type="evidence" value="ECO:0007669"/>
    <property type="project" value="UniProtKB-KW"/>
</dbReference>
<organism evidence="8 9">
    <name type="scientific">Pochonia chlamydosporia 170</name>
    <dbReference type="NCBI Taxonomy" id="1380566"/>
    <lineage>
        <taxon>Eukaryota</taxon>
        <taxon>Fungi</taxon>
        <taxon>Dikarya</taxon>
        <taxon>Ascomycota</taxon>
        <taxon>Pezizomycotina</taxon>
        <taxon>Sordariomycetes</taxon>
        <taxon>Hypocreomycetidae</taxon>
        <taxon>Hypocreales</taxon>
        <taxon>Clavicipitaceae</taxon>
        <taxon>Pochonia</taxon>
    </lineage>
</organism>
<keyword evidence="9" id="KW-1185">Reference proteome</keyword>
<evidence type="ECO:0000256" key="2">
    <source>
        <dbReference type="ARBA" id="ARBA00010617"/>
    </source>
</evidence>
<accession>A0A179EXW8</accession>
<evidence type="ECO:0000313" key="8">
    <source>
        <dbReference type="EMBL" id="OAQ57759.2"/>
    </source>
</evidence>
<dbReference type="InterPro" id="IPR036396">
    <property type="entry name" value="Cyt_P450_sf"/>
</dbReference>
<keyword evidence="4" id="KW-0479">Metal-binding</keyword>
<dbReference type="GeneID" id="28854279"/>
<proteinExistence type="inferred from homology"/>
<comment type="caution">
    <text evidence="8">The sequence shown here is derived from an EMBL/GenBank/DDBJ whole genome shotgun (WGS) entry which is preliminary data.</text>
</comment>
<evidence type="ECO:0000256" key="7">
    <source>
        <dbReference type="ARBA" id="ARBA00023033"/>
    </source>
</evidence>
<evidence type="ECO:0000313" key="9">
    <source>
        <dbReference type="Proteomes" id="UP000078397"/>
    </source>
</evidence>
<dbReference type="SUPFAM" id="SSF48264">
    <property type="entry name" value="Cytochrome P450"/>
    <property type="match status" value="1"/>
</dbReference>
<dbReference type="Proteomes" id="UP000078397">
    <property type="component" value="Unassembled WGS sequence"/>
</dbReference>
<reference evidence="8 9" key="1">
    <citation type="journal article" date="2016" name="PLoS Pathog.">
        <title>Biosynthesis of antibiotic leucinostatins in bio-control fungus Purpureocillium lilacinum and their inhibition on phytophthora revealed by genome mining.</title>
        <authorList>
            <person name="Wang G."/>
            <person name="Liu Z."/>
            <person name="Lin R."/>
            <person name="Li E."/>
            <person name="Mao Z."/>
            <person name="Ling J."/>
            <person name="Yang Y."/>
            <person name="Yin W.B."/>
            <person name="Xie B."/>
        </authorList>
    </citation>
    <scope>NUCLEOTIDE SEQUENCE [LARGE SCALE GENOMIC DNA]</scope>
    <source>
        <strain evidence="8">170</strain>
    </source>
</reference>
<sequence>MVGLLSIWYLPVILGAYVLARTVYRLYFHPLSGFPGPKLTAITHLYEFYYNVVCPGKFLFKIEQMHQQYGKTCFTRPIVRINPREVHVSDPAFYDEIYASSSRKRDKDARFVPTYGVPDTNALHCSPRSPPFSTLSEVINERTQRLMSRFEASEKHGTVLCLDDAFAALTSDIITSYCCGKHWRFLEDHYFRNDIRRAAEDSLKFAHISRFFPTSADKEFSLNTLAFAWEWGIKWRIFRTKFFTHKDPFSAILTRETRLMGSGKVEKTPTVTNFWTIWARRHWCSRIIRLSLLDKSIIFGGVTNDRTETVCLRGGVSSSLVCPARWWSTLLIGAFLGQDIQLFPCREN</sequence>
<dbReference type="EMBL" id="LSBJ02000023">
    <property type="protein sequence ID" value="OAQ57759.2"/>
    <property type="molecule type" value="Genomic_DNA"/>
</dbReference>
<dbReference type="RefSeq" id="XP_022283901.1">
    <property type="nucleotide sequence ID" value="XM_022428828.1"/>
</dbReference>
<dbReference type="STRING" id="1380566.A0A179EXW8"/>
<evidence type="ECO:0000256" key="3">
    <source>
        <dbReference type="ARBA" id="ARBA00022617"/>
    </source>
</evidence>
<evidence type="ECO:0000256" key="1">
    <source>
        <dbReference type="ARBA" id="ARBA00001971"/>
    </source>
</evidence>
<evidence type="ECO:0000256" key="5">
    <source>
        <dbReference type="ARBA" id="ARBA00023002"/>
    </source>
</evidence>